<sequence>MYLNHAEKSDNYVKGTIDGKEQLDLFLKDYNQSSKTKFIIRSSCKKNKEFNSPESNAAGSCTRYGRADRIYWEFNNRNLVVPFCGMPFITKSSQVKHCQYGAQYYKLKEEKQLKPSEVCQGRLNESTTAPTNSDHPQLNVQKRRRIKPSKKRNCPAYMYVREVVLFPDFALSASTNQSSQA</sequence>
<dbReference type="Pfam" id="PF15299">
    <property type="entry name" value="ALS2CR8"/>
    <property type="match status" value="1"/>
</dbReference>
<dbReference type="eggNOG" id="ENOG502RW8G">
    <property type="taxonomic scope" value="Eukaryota"/>
</dbReference>
<dbReference type="PANTHER" id="PTHR47456">
    <property type="entry name" value="PHD-TYPE DOMAIN-CONTAINING PROTEIN"/>
    <property type="match status" value="1"/>
</dbReference>
<protein>
    <submittedName>
        <fullName evidence="2">Uncharacterized protein</fullName>
    </submittedName>
</protein>
<dbReference type="HOGENOM" id="CLU_108294_0_0_1"/>
<dbReference type="InterPro" id="IPR029309">
    <property type="entry name" value="CaRF"/>
</dbReference>
<feature type="region of interest" description="Disordered" evidence="1">
    <location>
        <begin position="123"/>
        <end position="149"/>
    </location>
</feature>
<accession>H2YEB4</accession>
<dbReference type="InParanoid" id="H2YEB4"/>
<dbReference type="GO" id="GO:0003700">
    <property type="term" value="F:DNA-binding transcription factor activity"/>
    <property type="evidence" value="ECO:0007669"/>
    <property type="project" value="InterPro"/>
</dbReference>
<dbReference type="AlphaFoldDB" id="H2YEB4"/>
<dbReference type="PANTHER" id="PTHR47456:SF1">
    <property type="entry name" value="PHD-TYPE DOMAIN-CONTAINING PROTEIN"/>
    <property type="match status" value="1"/>
</dbReference>
<proteinExistence type="predicted"/>
<reference evidence="2" key="2">
    <citation type="submission" date="2025-08" db="UniProtKB">
        <authorList>
            <consortium name="Ensembl"/>
        </authorList>
    </citation>
    <scope>IDENTIFICATION</scope>
</reference>
<dbReference type="Proteomes" id="UP000007875">
    <property type="component" value="Unassembled WGS sequence"/>
</dbReference>
<reference evidence="3" key="1">
    <citation type="submission" date="2003-08" db="EMBL/GenBank/DDBJ databases">
        <authorList>
            <person name="Birren B."/>
            <person name="Nusbaum C."/>
            <person name="Abebe A."/>
            <person name="Abouelleil A."/>
            <person name="Adekoya E."/>
            <person name="Ait-zahra M."/>
            <person name="Allen N."/>
            <person name="Allen T."/>
            <person name="An P."/>
            <person name="Anderson M."/>
            <person name="Anderson S."/>
            <person name="Arachchi H."/>
            <person name="Armbruster J."/>
            <person name="Bachantsang P."/>
            <person name="Baldwin J."/>
            <person name="Barry A."/>
            <person name="Bayul T."/>
            <person name="Blitshsteyn B."/>
            <person name="Bloom T."/>
            <person name="Blye J."/>
            <person name="Boguslavskiy L."/>
            <person name="Borowsky M."/>
            <person name="Boukhgalter B."/>
            <person name="Brunache A."/>
            <person name="Butler J."/>
            <person name="Calixte N."/>
            <person name="Calvo S."/>
            <person name="Camarata J."/>
            <person name="Campo K."/>
            <person name="Chang J."/>
            <person name="Cheshatsang Y."/>
            <person name="Citroen M."/>
            <person name="Collymore A."/>
            <person name="Considine T."/>
            <person name="Cook A."/>
            <person name="Cooke P."/>
            <person name="Corum B."/>
            <person name="Cuomo C."/>
            <person name="David R."/>
            <person name="Dawoe T."/>
            <person name="Degray S."/>
            <person name="Dodge S."/>
            <person name="Dooley K."/>
            <person name="Dorje P."/>
            <person name="Dorjee K."/>
            <person name="Dorris L."/>
            <person name="Duffey N."/>
            <person name="Dupes A."/>
            <person name="Elkins T."/>
            <person name="Engels R."/>
            <person name="Erickson J."/>
            <person name="Farina A."/>
            <person name="Faro S."/>
            <person name="Ferreira P."/>
            <person name="Fischer H."/>
            <person name="Fitzgerald M."/>
            <person name="Foley K."/>
            <person name="Gage D."/>
            <person name="Galagan J."/>
            <person name="Gearin G."/>
            <person name="Gnerre S."/>
            <person name="Gnirke A."/>
            <person name="Goyette A."/>
            <person name="Graham J."/>
            <person name="Grandbois E."/>
            <person name="Gyaltsen K."/>
            <person name="Hafez N."/>
            <person name="Hagopian D."/>
            <person name="Hagos B."/>
            <person name="Hall J."/>
            <person name="Hatcher B."/>
            <person name="Heller A."/>
            <person name="Higgins H."/>
            <person name="Honan T."/>
            <person name="Horn A."/>
            <person name="Houde N."/>
            <person name="Hughes L."/>
            <person name="Hulme W."/>
            <person name="Husby E."/>
            <person name="Iliev I."/>
            <person name="Jaffe D."/>
            <person name="Jones C."/>
            <person name="Kamal M."/>
            <person name="Kamat A."/>
            <person name="Kamvysselis M."/>
            <person name="Karlsson E."/>
            <person name="Kells C."/>
            <person name="Kieu A."/>
            <person name="Kisner P."/>
            <person name="Kodira C."/>
            <person name="Kulbokas E."/>
            <person name="Labutti K."/>
            <person name="Lama D."/>
            <person name="Landers T."/>
            <person name="Leger J."/>
            <person name="Levine S."/>
            <person name="Lewis D."/>
            <person name="Lewis T."/>
            <person name="Lindblad-toh K."/>
            <person name="Liu X."/>
            <person name="Lokyitsang T."/>
            <person name="Lokyitsang Y."/>
            <person name="Lucien O."/>
            <person name="Lui A."/>
            <person name="Ma L.J."/>
            <person name="Mabbitt R."/>
            <person name="Macdonald J."/>
            <person name="Maclean C."/>
            <person name="Major J."/>
            <person name="Manning J."/>
            <person name="Marabella R."/>
            <person name="Maru K."/>
            <person name="Matthews C."/>
            <person name="Mauceli E."/>
            <person name="Mccarthy M."/>
            <person name="Mcdonough S."/>
            <person name="Mcghee T."/>
            <person name="Meldrim J."/>
            <person name="Meneus L."/>
            <person name="Mesirov J."/>
            <person name="Mihalev A."/>
            <person name="Mihova T."/>
            <person name="Mikkelsen T."/>
            <person name="Mlenga V."/>
            <person name="Moru K."/>
            <person name="Mozes J."/>
            <person name="Mulrain L."/>
            <person name="Munson G."/>
            <person name="Naylor J."/>
            <person name="Newes C."/>
            <person name="Nguyen C."/>
            <person name="Nguyen N."/>
            <person name="Nguyen T."/>
            <person name="Nicol R."/>
            <person name="Nielsen C."/>
            <person name="Nizzari M."/>
            <person name="Norbu C."/>
            <person name="Norbu N."/>
            <person name="O'donnell P."/>
            <person name="Okoawo O."/>
            <person name="O'leary S."/>
            <person name="Omotosho B."/>
            <person name="O'neill K."/>
            <person name="Osman S."/>
            <person name="Parker S."/>
            <person name="Perrin D."/>
            <person name="Phunkhang P."/>
            <person name="Piqani B."/>
            <person name="Purcell S."/>
            <person name="Rachupka T."/>
            <person name="Ramasamy U."/>
            <person name="Rameau R."/>
            <person name="Ray V."/>
            <person name="Raymond C."/>
            <person name="Retta R."/>
            <person name="Richardson S."/>
            <person name="Rise C."/>
            <person name="Rodriguez J."/>
            <person name="Rogers J."/>
            <person name="Rogov P."/>
            <person name="Rutman M."/>
            <person name="Schupbach R."/>
            <person name="Seaman C."/>
            <person name="Settipalli S."/>
            <person name="Sharpe T."/>
            <person name="Sheridan J."/>
            <person name="Sherpa N."/>
            <person name="Shi J."/>
            <person name="Smirnov S."/>
            <person name="Smith C."/>
            <person name="Sougnez C."/>
            <person name="Spencer B."/>
            <person name="Stalker J."/>
            <person name="Stange-thomann N."/>
            <person name="Stavropoulos S."/>
            <person name="Stetson K."/>
            <person name="Stone C."/>
            <person name="Stone S."/>
            <person name="Stubbs M."/>
            <person name="Talamas J."/>
            <person name="Tchuinga P."/>
            <person name="Tenzing P."/>
            <person name="Tesfaye S."/>
            <person name="Theodore J."/>
            <person name="Thoulutsang Y."/>
            <person name="Topham K."/>
            <person name="Towey S."/>
            <person name="Tsamla T."/>
            <person name="Tsomo N."/>
            <person name="Vallee D."/>
            <person name="Vassiliev H."/>
            <person name="Venkataraman V."/>
            <person name="Vinson J."/>
            <person name="Vo A."/>
            <person name="Wade C."/>
            <person name="Wang S."/>
            <person name="Wangchuk T."/>
            <person name="Wangdi T."/>
            <person name="Whittaker C."/>
            <person name="Wilkinson J."/>
            <person name="Wu Y."/>
            <person name="Wyman D."/>
            <person name="Yadav S."/>
            <person name="Yang S."/>
            <person name="Yang X."/>
            <person name="Yeager S."/>
            <person name="Yee E."/>
            <person name="Young G."/>
            <person name="Zainoun J."/>
            <person name="Zembeck L."/>
            <person name="Zimmer A."/>
            <person name="Zody M."/>
            <person name="Lander E."/>
        </authorList>
    </citation>
    <scope>NUCLEOTIDE SEQUENCE [LARGE SCALE GENOMIC DNA]</scope>
</reference>
<reference evidence="2" key="3">
    <citation type="submission" date="2025-09" db="UniProtKB">
        <authorList>
            <consortium name="Ensembl"/>
        </authorList>
    </citation>
    <scope>IDENTIFICATION</scope>
</reference>
<dbReference type="Ensembl" id="ENSCSAVT00000003718.1">
    <property type="protein sequence ID" value="ENSCSAVP00000003662.1"/>
    <property type="gene ID" value="ENSCSAVG00000002172.1"/>
</dbReference>
<keyword evidence="3" id="KW-1185">Reference proteome</keyword>
<evidence type="ECO:0000313" key="3">
    <source>
        <dbReference type="Proteomes" id="UP000007875"/>
    </source>
</evidence>
<name>H2YEB4_CIOSA</name>
<feature type="compositionally biased region" description="Polar residues" evidence="1">
    <location>
        <begin position="123"/>
        <end position="140"/>
    </location>
</feature>
<organism evidence="2 3">
    <name type="scientific">Ciona savignyi</name>
    <name type="common">Pacific transparent sea squirt</name>
    <dbReference type="NCBI Taxonomy" id="51511"/>
    <lineage>
        <taxon>Eukaryota</taxon>
        <taxon>Metazoa</taxon>
        <taxon>Chordata</taxon>
        <taxon>Tunicata</taxon>
        <taxon>Ascidiacea</taxon>
        <taxon>Phlebobranchia</taxon>
        <taxon>Cionidae</taxon>
        <taxon>Ciona</taxon>
    </lineage>
</organism>
<dbReference type="GeneTree" id="ENSGT00390000013916"/>
<evidence type="ECO:0000313" key="2">
    <source>
        <dbReference type="Ensembl" id="ENSCSAVP00000003662.1"/>
    </source>
</evidence>
<dbReference type="OMA" id="DRIYWEF"/>
<evidence type="ECO:0000256" key="1">
    <source>
        <dbReference type="SAM" id="MobiDB-lite"/>
    </source>
</evidence>